<feature type="coiled-coil region" evidence="9">
    <location>
        <begin position="207"/>
        <end position="300"/>
    </location>
</feature>
<evidence type="ECO:0000259" key="11">
    <source>
        <dbReference type="Pfam" id="PF25994"/>
    </source>
</evidence>
<evidence type="ECO:0000256" key="7">
    <source>
        <dbReference type="ARBA" id="ARBA00022989"/>
    </source>
</evidence>
<gene>
    <name evidence="13" type="ORF">ASZ90_008678</name>
</gene>
<accession>A0A0W8FKZ8</accession>
<dbReference type="PRINTS" id="PR01490">
    <property type="entry name" value="RTXTOXIND"/>
</dbReference>
<feature type="domain" description="AprE-like beta-barrel" evidence="12">
    <location>
        <begin position="371"/>
        <end position="460"/>
    </location>
</feature>
<evidence type="ECO:0000256" key="6">
    <source>
        <dbReference type="ARBA" id="ARBA00022692"/>
    </source>
</evidence>
<keyword evidence="9" id="KW-0175">Coiled coil</keyword>
<evidence type="ECO:0000256" key="4">
    <source>
        <dbReference type="ARBA" id="ARBA00022475"/>
    </source>
</evidence>
<dbReference type="InterPro" id="IPR006144">
    <property type="entry name" value="Secretion_HlyD_CS"/>
</dbReference>
<keyword evidence="5" id="KW-0997">Cell inner membrane</keyword>
<dbReference type="Gene3D" id="2.40.30.170">
    <property type="match status" value="1"/>
</dbReference>
<dbReference type="InterPro" id="IPR058781">
    <property type="entry name" value="HH_AprE-like"/>
</dbReference>
<dbReference type="AlphaFoldDB" id="A0A0W8FKZ8"/>
<dbReference type="Pfam" id="PF25994">
    <property type="entry name" value="HH_AprE"/>
    <property type="match status" value="1"/>
</dbReference>
<dbReference type="Pfam" id="PF26002">
    <property type="entry name" value="Beta-barrel_AprE"/>
    <property type="match status" value="1"/>
</dbReference>
<keyword evidence="8 10" id="KW-0472">Membrane</keyword>
<sequence>MKKLIKDFKNNPISQLFQLLRNLPEKEEPGAEQMKKRSKINQLFRKLPEEDVDFATDIRATILSQTPQGGRLIIWATLLLLVIFLIWAAFSELEEVTRGEGKVVPSSHVQVIQNLEGGIVSEILVNVGDKVKKDQLLVRLDQTRFSSSFEENRAKYLSNKAKSARLKAEATGTALIIPEDILRERPDIAARERQLYESRRMELNSSAEIKRQQIAQRTQEVKELEAKLEELNRTYSLLQKEIGMIKPLVKKGAASDVEVLQLERQASQMEGDINRTRHEIPRARSKLEESQAALREMNLNFRNKANTESNEVLREVDESASSSLALKDRLDRTSVRSPVDGIVNRVMVKTVGGVVQPGMDIVEIVPMHGNLEIEAKIKPSDIAFLHPGQKATIKFSAYDYTIYGSLNAELEHVSADSITDEKGNSFFIVRLRTDKSYLGTTKQPLPIMPGMITTVDILTGKKTVLSYILKPVLKARHMALRER</sequence>
<comment type="caution">
    <text evidence="13">The sequence shown here is derived from an EMBL/GenBank/DDBJ whole genome shotgun (WGS) entry which is preliminary data.</text>
</comment>
<dbReference type="NCBIfam" id="TIGR01843">
    <property type="entry name" value="type_I_hlyD"/>
    <property type="match status" value="1"/>
</dbReference>
<dbReference type="Gene3D" id="2.40.50.100">
    <property type="match status" value="2"/>
</dbReference>
<keyword evidence="3" id="KW-0813">Transport</keyword>
<dbReference type="PROSITE" id="PS00543">
    <property type="entry name" value="HLYD_FAMILY"/>
    <property type="match status" value="1"/>
</dbReference>
<evidence type="ECO:0000256" key="9">
    <source>
        <dbReference type="SAM" id="Coils"/>
    </source>
</evidence>
<evidence type="ECO:0000256" key="8">
    <source>
        <dbReference type="ARBA" id="ARBA00023136"/>
    </source>
</evidence>
<dbReference type="InterPro" id="IPR010129">
    <property type="entry name" value="T1SS_HlyD"/>
</dbReference>
<dbReference type="InterPro" id="IPR050739">
    <property type="entry name" value="MFP"/>
</dbReference>
<feature type="domain" description="AprE-like long alpha-helical hairpin" evidence="11">
    <location>
        <begin position="147"/>
        <end position="328"/>
    </location>
</feature>
<evidence type="ECO:0000256" key="2">
    <source>
        <dbReference type="ARBA" id="ARBA00009477"/>
    </source>
</evidence>
<dbReference type="GO" id="GO:0009306">
    <property type="term" value="P:protein secretion"/>
    <property type="evidence" value="ECO:0007669"/>
    <property type="project" value="InterPro"/>
</dbReference>
<proteinExistence type="inferred from homology"/>
<comment type="subcellular location">
    <subcellularLocation>
        <location evidence="1">Cell inner membrane</location>
        <topology evidence="1">Single-pass membrane protein</topology>
    </subcellularLocation>
</comment>
<comment type="similarity">
    <text evidence="2">Belongs to the membrane fusion protein (MFP) (TC 8.A.1) family.</text>
</comment>
<keyword evidence="4" id="KW-1003">Cell membrane</keyword>
<evidence type="ECO:0000256" key="10">
    <source>
        <dbReference type="SAM" id="Phobius"/>
    </source>
</evidence>
<dbReference type="PANTHER" id="PTHR30386:SF26">
    <property type="entry name" value="TRANSPORT PROTEIN COMB"/>
    <property type="match status" value="1"/>
</dbReference>
<evidence type="ECO:0000256" key="3">
    <source>
        <dbReference type="ARBA" id="ARBA00022448"/>
    </source>
</evidence>
<dbReference type="InterPro" id="IPR058982">
    <property type="entry name" value="Beta-barrel_AprE"/>
</dbReference>
<dbReference type="PANTHER" id="PTHR30386">
    <property type="entry name" value="MEMBRANE FUSION SUBUNIT OF EMRAB-TOLC MULTIDRUG EFFLUX PUMP"/>
    <property type="match status" value="1"/>
</dbReference>
<keyword evidence="7 10" id="KW-1133">Transmembrane helix</keyword>
<evidence type="ECO:0000256" key="5">
    <source>
        <dbReference type="ARBA" id="ARBA00022519"/>
    </source>
</evidence>
<name>A0A0W8FKZ8_9ZZZZ</name>
<evidence type="ECO:0000256" key="1">
    <source>
        <dbReference type="ARBA" id="ARBA00004377"/>
    </source>
</evidence>
<reference evidence="13" key="1">
    <citation type="journal article" date="2015" name="Proc. Natl. Acad. Sci. U.S.A.">
        <title>Networks of energetic and metabolic interactions define dynamics in microbial communities.</title>
        <authorList>
            <person name="Embree M."/>
            <person name="Liu J.K."/>
            <person name="Al-Bassam M.M."/>
            <person name="Zengler K."/>
        </authorList>
    </citation>
    <scope>NUCLEOTIDE SEQUENCE</scope>
</reference>
<protein>
    <submittedName>
        <fullName evidence="13">Hlyd family secretion protein</fullName>
    </submittedName>
</protein>
<dbReference type="GO" id="GO:0005886">
    <property type="term" value="C:plasma membrane"/>
    <property type="evidence" value="ECO:0007669"/>
    <property type="project" value="UniProtKB-SubCell"/>
</dbReference>
<feature type="transmembrane region" description="Helical" evidence="10">
    <location>
        <begin position="72"/>
        <end position="90"/>
    </location>
</feature>
<dbReference type="EMBL" id="LNQE01001048">
    <property type="protein sequence ID" value="KUG21567.1"/>
    <property type="molecule type" value="Genomic_DNA"/>
</dbReference>
<organism evidence="13">
    <name type="scientific">hydrocarbon metagenome</name>
    <dbReference type="NCBI Taxonomy" id="938273"/>
    <lineage>
        <taxon>unclassified sequences</taxon>
        <taxon>metagenomes</taxon>
        <taxon>ecological metagenomes</taxon>
    </lineage>
</organism>
<keyword evidence="6 10" id="KW-0812">Transmembrane</keyword>
<evidence type="ECO:0000313" key="13">
    <source>
        <dbReference type="EMBL" id="KUG21567.1"/>
    </source>
</evidence>
<evidence type="ECO:0000259" key="12">
    <source>
        <dbReference type="Pfam" id="PF26002"/>
    </source>
</evidence>